<dbReference type="InterPro" id="IPR007404">
    <property type="entry name" value="YdjM-like"/>
</dbReference>
<name>A0AAV3TAW6_9EURY</name>
<evidence type="ECO:0000313" key="2">
    <source>
        <dbReference type="EMBL" id="GAA0676043.1"/>
    </source>
</evidence>
<dbReference type="RefSeq" id="WP_343774349.1">
    <property type="nucleotide sequence ID" value="NZ_BAAADV010000005.1"/>
</dbReference>
<evidence type="ECO:0000313" key="3">
    <source>
        <dbReference type="Proteomes" id="UP001500420"/>
    </source>
</evidence>
<feature type="transmembrane region" description="Helical" evidence="1">
    <location>
        <begin position="55"/>
        <end position="71"/>
    </location>
</feature>
<feature type="transmembrane region" description="Helical" evidence="1">
    <location>
        <begin position="91"/>
        <end position="117"/>
    </location>
</feature>
<keyword evidence="1" id="KW-1133">Transmembrane helix</keyword>
<comment type="caution">
    <text evidence="2">The sequence shown here is derived from an EMBL/GenBank/DDBJ whole genome shotgun (WGS) entry which is preliminary data.</text>
</comment>
<evidence type="ECO:0000256" key="1">
    <source>
        <dbReference type="SAM" id="Phobius"/>
    </source>
</evidence>
<sequence length="216" mass="24038">MPSTLVHVALAGLIGTAMLADRFDARVILFVMGASALVDLDTFLDLWLIGTHRAVLHNLVWPTLAGLALWWDLRREESYVLERWGARGARVASVALVAVVFSHVLLDAFFNGVNLFWPLHDRFYDLSGQMLYSDERGFVQTFVEFDRAADGSRTISNATAEGSVGETHYRTGVKPTADGSDAERIFPVAMTGERFVLLLSGYGVVGWRLFEDRRQS</sequence>
<accession>A0AAV3TAW6</accession>
<keyword evidence="1" id="KW-0472">Membrane</keyword>
<keyword evidence="1" id="KW-0812">Transmembrane</keyword>
<evidence type="ECO:0008006" key="4">
    <source>
        <dbReference type="Google" id="ProtNLM"/>
    </source>
</evidence>
<feature type="transmembrane region" description="Helical" evidence="1">
    <location>
        <begin position="29"/>
        <end position="48"/>
    </location>
</feature>
<dbReference type="EMBL" id="BAAADV010000005">
    <property type="protein sequence ID" value="GAA0676043.1"/>
    <property type="molecule type" value="Genomic_DNA"/>
</dbReference>
<dbReference type="Proteomes" id="UP001500420">
    <property type="component" value="Unassembled WGS sequence"/>
</dbReference>
<gene>
    <name evidence="2" type="ORF">GCM10009020_24770</name>
</gene>
<dbReference type="AlphaFoldDB" id="A0AAV3TAW6"/>
<protein>
    <recommendedName>
        <fullName evidence="4">Metal-dependent hydrolase</fullName>
    </recommendedName>
</protein>
<organism evidence="2 3">
    <name type="scientific">Natronoarchaeum mannanilyticum</name>
    <dbReference type="NCBI Taxonomy" id="926360"/>
    <lineage>
        <taxon>Archaea</taxon>
        <taxon>Methanobacteriati</taxon>
        <taxon>Methanobacteriota</taxon>
        <taxon>Stenosarchaea group</taxon>
        <taxon>Halobacteria</taxon>
        <taxon>Halobacteriales</taxon>
        <taxon>Natronoarchaeaceae</taxon>
    </lineage>
</organism>
<keyword evidence="3" id="KW-1185">Reference proteome</keyword>
<proteinExistence type="predicted"/>
<dbReference type="Pfam" id="PF04307">
    <property type="entry name" value="YdjM"/>
    <property type="match status" value="1"/>
</dbReference>
<reference evidence="2 3" key="1">
    <citation type="journal article" date="2019" name="Int. J. Syst. Evol. Microbiol.">
        <title>The Global Catalogue of Microorganisms (GCM) 10K type strain sequencing project: providing services to taxonomists for standard genome sequencing and annotation.</title>
        <authorList>
            <consortium name="The Broad Institute Genomics Platform"/>
            <consortium name="The Broad Institute Genome Sequencing Center for Infectious Disease"/>
            <person name="Wu L."/>
            <person name="Ma J."/>
        </authorList>
    </citation>
    <scope>NUCLEOTIDE SEQUENCE [LARGE SCALE GENOMIC DNA]</scope>
    <source>
        <strain evidence="2 3">JCM 16328</strain>
    </source>
</reference>